<keyword evidence="12" id="KW-1185">Reference proteome</keyword>
<dbReference type="RefSeq" id="WP_115479525.1">
    <property type="nucleotide sequence ID" value="NZ_QRBF01000008.1"/>
</dbReference>
<dbReference type="OrthoDB" id="127592at2"/>
<gene>
    <name evidence="11" type="ORF">DWU99_18260</name>
</gene>
<protein>
    <recommendedName>
        <fullName evidence="10">Peptidase S53 domain-containing protein</fullName>
    </recommendedName>
</protein>
<dbReference type="GO" id="GO:0008240">
    <property type="term" value="F:tripeptidyl-peptidase activity"/>
    <property type="evidence" value="ECO:0007669"/>
    <property type="project" value="TreeGrafter"/>
</dbReference>
<evidence type="ECO:0000259" key="10">
    <source>
        <dbReference type="PROSITE" id="PS51695"/>
    </source>
</evidence>
<dbReference type="EMBL" id="QRBF01000008">
    <property type="protein sequence ID" value="RDS80997.1"/>
    <property type="molecule type" value="Genomic_DNA"/>
</dbReference>
<dbReference type="SUPFAM" id="SSF52743">
    <property type="entry name" value="Subtilisin-like"/>
    <property type="match status" value="1"/>
</dbReference>
<dbReference type="Gene3D" id="3.40.50.200">
    <property type="entry name" value="Peptidase S8/S53 domain"/>
    <property type="match status" value="1"/>
</dbReference>
<dbReference type="InterPro" id="IPR036852">
    <property type="entry name" value="Peptidase_S8/S53_dom_sf"/>
</dbReference>
<dbReference type="Pfam" id="PF09286">
    <property type="entry name" value="Pro-kuma_activ"/>
    <property type="match status" value="1"/>
</dbReference>
<keyword evidence="4 8" id="KW-0378">Hydrolase</keyword>
<comment type="cofactor">
    <cofactor evidence="1">
        <name>Ca(2+)</name>
        <dbReference type="ChEBI" id="CHEBI:29108"/>
    </cofactor>
</comment>
<organism evidence="11 12">
    <name type="scientific">Dyella psychrodurans</name>
    <dbReference type="NCBI Taxonomy" id="1927960"/>
    <lineage>
        <taxon>Bacteria</taxon>
        <taxon>Pseudomonadati</taxon>
        <taxon>Pseudomonadota</taxon>
        <taxon>Gammaproteobacteria</taxon>
        <taxon>Lysobacterales</taxon>
        <taxon>Rhodanobacteraceae</taxon>
        <taxon>Dyella</taxon>
    </lineage>
</organism>
<dbReference type="InterPro" id="IPR030400">
    <property type="entry name" value="Sedolisin_dom"/>
</dbReference>
<comment type="caution">
    <text evidence="11">The sequence shown here is derived from an EMBL/GenBank/DDBJ whole genome shotgun (WGS) entry which is preliminary data.</text>
</comment>
<dbReference type="SMART" id="SM00944">
    <property type="entry name" value="Pro-kuma_activ"/>
    <property type="match status" value="1"/>
</dbReference>
<evidence type="ECO:0000256" key="7">
    <source>
        <dbReference type="ARBA" id="ARBA00023145"/>
    </source>
</evidence>
<dbReference type="AlphaFoldDB" id="A0A370WY85"/>
<dbReference type="GO" id="GO:0046872">
    <property type="term" value="F:metal ion binding"/>
    <property type="evidence" value="ECO:0007669"/>
    <property type="project" value="UniProtKB-KW"/>
</dbReference>
<feature type="active site" description="Charge relay system" evidence="8">
    <location>
        <position position="347"/>
    </location>
</feature>
<keyword evidence="5 8" id="KW-0720">Serine protease</keyword>
<evidence type="ECO:0000256" key="4">
    <source>
        <dbReference type="ARBA" id="ARBA00022801"/>
    </source>
</evidence>
<dbReference type="PROSITE" id="PS00138">
    <property type="entry name" value="SUBTILASE_SER"/>
    <property type="match status" value="1"/>
</dbReference>
<dbReference type="InterPro" id="IPR023828">
    <property type="entry name" value="Peptidase_S8_Ser-AS"/>
</dbReference>
<dbReference type="PANTHER" id="PTHR14218">
    <property type="entry name" value="PROTEASE S8 TRIPEPTIDYL PEPTIDASE I CLN2"/>
    <property type="match status" value="1"/>
</dbReference>
<reference evidence="11 12" key="1">
    <citation type="submission" date="2018-07" db="EMBL/GenBank/DDBJ databases">
        <title>Dyella monticola sp. nov. and Dyella psychrodurans sp. nov. isolated from monsoon evergreen broad-leaved forest soil of Dinghu Mountain, China.</title>
        <authorList>
            <person name="Gao Z."/>
            <person name="Qiu L."/>
        </authorList>
    </citation>
    <scope>NUCLEOTIDE SEQUENCE [LARGE SCALE GENOMIC DNA]</scope>
    <source>
        <strain evidence="11 12">4MSK11</strain>
    </source>
</reference>
<feature type="active site" description="Charge relay system" evidence="8">
    <location>
        <position position="351"/>
    </location>
</feature>
<keyword evidence="6" id="KW-0106">Calcium</keyword>
<feature type="active site" description="Charge relay system" evidence="8">
    <location>
        <position position="626"/>
    </location>
</feature>
<dbReference type="InterPro" id="IPR015366">
    <property type="entry name" value="S53_propep"/>
</dbReference>
<evidence type="ECO:0000313" key="11">
    <source>
        <dbReference type="EMBL" id="RDS80997.1"/>
    </source>
</evidence>
<evidence type="ECO:0000256" key="8">
    <source>
        <dbReference type="PROSITE-ProRule" id="PRU01032"/>
    </source>
</evidence>
<evidence type="ECO:0000256" key="6">
    <source>
        <dbReference type="ARBA" id="ARBA00022837"/>
    </source>
</evidence>
<feature type="domain" description="Peptidase S53" evidence="10">
    <location>
        <begin position="255"/>
        <end position="782"/>
    </location>
</feature>
<sequence>MNNIQLMLRASIAAALIGVSAHSLANTASDTAFVGISTTEAPRITQTVDNDHVVTIPKTHLAIVDLASSSSPLDGSVAMSHMQLVLKPSAARQAAMEALITKQHDPKSVQFDHWLTPQQFGDSFGVVDGDVAAVTAWLASQGFTVNSVYPNKAQIDFSGTVAQVNHAFHTQENIYTIDNVKHLANAGDISVPVALQSVIAGVMGLHDSQPRPLVKKPQIAQWDASKKAFVPKVDATATTAPKGIGQAISAHGVRGLVPNDMATMYGINTIRNNGVTGKGITIAVVEEYPMVATDWTNFVNEFNLAKYGGTFQQFNPAPPSGVTNCLDPDVVLAPFKGTPFYNPDFLETVLDAEWATAIAPGANIEVAVCSSYTAGLGATSTNFFGGTFIAATNLINGSTRPDVISASYGFGEHAVDSASKTAIDLMWAQADAEGISVFVSSGDSGTNPSYNGSVINGLRSPTDLSALDANAFASSPHDTGVGGTDLADVLDGTTSQYFAPTPSVVGGSALSYVPEIPWNESCGNGVAAKAAGYSSVLAFCQVYLKHDPDGFYATSEAGSGGPSSTDAKPAWQRQVYNAARDQSRDLPDVALFAASYGGYTWVIVCTNAFPCAPGFTTQMELVGGTSLSSPMFAGIQALMDQGLQARGLPVDQGNAAPTLYALAAQEYGGSSGLTPSSLAACNADNGAKGTAGCVFHNVTRGSNSTQCVSLFNFLQVTNCYNYGSVNYLGLFTNATIGLTSADTSPTSYGAGNKAYGAQPGWSFTSGLGSVNATNLLIAWRAFDDASPAPTSTP</sequence>
<evidence type="ECO:0000256" key="9">
    <source>
        <dbReference type="SAM" id="SignalP"/>
    </source>
</evidence>
<evidence type="ECO:0000256" key="5">
    <source>
        <dbReference type="ARBA" id="ARBA00022825"/>
    </source>
</evidence>
<dbReference type="InterPro" id="IPR050819">
    <property type="entry name" value="Tripeptidyl-peptidase_I"/>
</dbReference>
<accession>A0A370WY85</accession>
<dbReference type="CDD" id="cd11377">
    <property type="entry name" value="Pro-peptidase_S53"/>
    <property type="match status" value="1"/>
</dbReference>
<comment type="caution">
    <text evidence="8">Lacks conserved residue(s) required for the propagation of feature annotation.</text>
</comment>
<evidence type="ECO:0000313" key="12">
    <source>
        <dbReference type="Proteomes" id="UP000255334"/>
    </source>
</evidence>
<name>A0A370WY85_9GAMM</name>
<dbReference type="GO" id="GO:0006508">
    <property type="term" value="P:proteolysis"/>
    <property type="evidence" value="ECO:0007669"/>
    <property type="project" value="UniProtKB-KW"/>
</dbReference>
<proteinExistence type="predicted"/>
<dbReference type="PROSITE" id="PS51695">
    <property type="entry name" value="SEDOLISIN"/>
    <property type="match status" value="1"/>
</dbReference>
<feature type="chain" id="PRO_5016648505" description="Peptidase S53 domain-containing protein" evidence="9">
    <location>
        <begin position="26"/>
        <end position="793"/>
    </location>
</feature>
<feature type="signal peptide" evidence="9">
    <location>
        <begin position="1"/>
        <end position="25"/>
    </location>
</feature>
<keyword evidence="9" id="KW-0732">Signal</keyword>
<keyword evidence="7" id="KW-0865">Zymogen</keyword>
<dbReference type="Proteomes" id="UP000255334">
    <property type="component" value="Unassembled WGS sequence"/>
</dbReference>
<evidence type="ECO:0000256" key="1">
    <source>
        <dbReference type="ARBA" id="ARBA00001913"/>
    </source>
</evidence>
<dbReference type="PANTHER" id="PTHR14218:SF15">
    <property type="entry name" value="TRIPEPTIDYL-PEPTIDASE 1"/>
    <property type="match status" value="1"/>
</dbReference>
<keyword evidence="3" id="KW-0479">Metal-binding</keyword>
<dbReference type="SUPFAM" id="SSF54897">
    <property type="entry name" value="Protease propeptides/inhibitors"/>
    <property type="match status" value="1"/>
</dbReference>
<evidence type="ECO:0000256" key="3">
    <source>
        <dbReference type="ARBA" id="ARBA00022723"/>
    </source>
</evidence>
<evidence type="ECO:0000256" key="2">
    <source>
        <dbReference type="ARBA" id="ARBA00022670"/>
    </source>
</evidence>
<dbReference type="GO" id="GO:0004252">
    <property type="term" value="F:serine-type endopeptidase activity"/>
    <property type="evidence" value="ECO:0007669"/>
    <property type="project" value="UniProtKB-UniRule"/>
</dbReference>
<keyword evidence="2 8" id="KW-0645">Protease</keyword>